<name>A0ACB8I035_CITSI</name>
<dbReference type="Proteomes" id="UP000829398">
    <property type="component" value="Chromosome 9"/>
</dbReference>
<reference evidence="2" key="1">
    <citation type="journal article" date="2023" name="Hortic. Res.">
        <title>A chromosome-level phased genome enabling allele-level studies in sweet orange: a case study on citrus Huanglongbing tolerance.</title>
        <authorList>
            <person name="Wu B."/>
            <person name="Yu Q."/>
            <person name="Deng Z."/>
            <person name="Duan Y."/>
            <person name="Luo F."/>
            <person name="Gmitter F. Jr."/>
        </authorList>
    </citation>
    <scope>NUCLEOTIDE SEQUENCE [LARGE SCALE GENOMIC DNA]</scope>
    <source>
        <strain evidence="2">cv. Valencia</strain>
    </source>
</reference>
<sequence>MVDTWSCGVILFVLLACYLPFDDSNLPAMYKKINQSDYQFPSFMSRPPRSLIYQVLDPNLKTRISIEKIMKISWFSKSLQQRKTGQESNLFELGVADNNKYMLKEKILEIVSTNVFDIISLSSGLDLSCLFEVKKRFTTKEKTKRG</sequence>
<evidence type="ECO:0000313" key="1">
    <source>
        <dbReference type="EMBL" id="KAH9680355.1"/>
    </source>
</evidence>
<comment type="caution">
    <text evidence="1">The sequence shown here is derived from an EMBL/GenBank/DDBJ whole genome shotgun (WGS) entry which is preliminary data.</text>
</comment>
<keyword evidence="2" id="KW-1185">Reference proteome</keyword>
<proteinExistence type="predicted"/>
<gene>
    <name evidence="1" type="ORF">KPL71_026516</name>
</gene>
<protein>
    <submittedName>
        <fullName evidence="1">Uncharacterized protein</fullName>
    </submittedName>
</protein>
<dbReference type="EMBL" id="CM039178">
    <property type="protein sequence ID" value="KAH9680355.1"/>
    <property type="molecule type" value="Genomic_DNA"/>
</dbReference>
<evidence type="ECO:0000313" key="2">
    <source>
        <dbReference type="Proteomes" id="UP000829398"/>
    </source>
</evidence>
<accession>A0ACB8I035</accession>
<organism evidence="1 2">
    <name type="scientific">Citrus sinensis</name>
    <name type="common">Sweet orange</name>
    <name type="synonym">Citrus aurantium var. sinensis</name>
    <dbReference type="NCBI Taxonomy" id="2711"/>
    <lineage>
        <taxon>Eukaryota</taxon>
        <taxon>Viridiplantae</taxon>
        <taxon>Streptophyta</taxon>
        <taxon>Embryophyta</taxon>
        <taxon>Tracheophyta</taxon>
        <taxon>Spermatophyta</taxon>
        <taxon>Magnoliopsida</taxon>
        <taxon>eudicotyledons</taxon>
        <taxon>Gunneridae</taxon>
        <taxon>Pentapetalae</taxon>
        <taxon>rosids</taxon>
        <taxon>malvids</taxon>
        <taxon>Sapindales</taxon>
        <taxon>Rutaceae</taxon>
        <taxon>Aurantioideae</taxon>
        <taxon>Citrus</taxon>
    </lineage>
</organism>